<evidence type="ECO:0000313" key="4">
    <source>
        <dbReference type="EMBL" id="TQM76041.1"/>
    </source>
</evidence>
<dbReference type="InterPro" id="IPR036271">
    <property type="entry name" value="Tet_transcr_reg_TetR-rel_C_sf"/>
</dbReference>
<dbReference type="InterPro" id="IPR009057">
    <property type="entry name" value="Homeodomain-like_sf"/>
</dbReference>
<gene>
    <name evidence="4" type="ORF">FHX40_2765</name>
</gene>
<evidence type="ECO:0000259" key="3">
    <source>
        <dbReference type="PROSITE" id="PS50977"/>
    </source>
</evidence>
<keyword evidence="1 2" id="KW-0238">DNA-binding</keyword>
<dbReference type="InterPro" id="IPR041678">
    <property type="entry name" value="TetR_C_16"/>
</dbReference>
<dbReference type="AlphaFoldDB" id="A0A543IZQ2"/>
<dbReference type="RefSeq" id="WP_142259970.1">
    <property type="nucleotide sequence ID" value="NZ_BMPV01000001.1"/>
</dbReference>
<feature type="DNA-binding region" description="H-T-H motif" evidence="2">
    <location>
        <begin position="42"/>
        <end position="61"/>
    </location>
</feature>
<dbReference type="GO" id="GO:0003700">
    <property type="term" value="F:DNA-binding transcription factor activity"/>
    <property type="evidence" value="ECO:0007669"/>
    <property type="project" value="TreeGrafter"/>
</dbReference>
<sequence length="195" mass="21262">MDTQPTTARTANRPCRDREATTRRILEAATRLFAEHGYDHVTVRMIANEAGANVALVNRYFGSKANLFAEVIAARSQLESVIEGDVEGLPARLAAFVARRIAAETTDPVARMIDRAGGSPEIRSVLRRRVESAILGPVTEKLDGPHARERAALATAIFLGGGSLRRTLGQETARELDLAELERRLTALYTQCLAP</sequence>
<dbReference type="Pfam" id="PF17920">
    <property type="entry name" value="TetR_C_16"/>
    <property type="match status" value="1"/>
</dbReference>
<evidence type="ECO:0000256" key="1">
    <source>
        <dbReference type="ARBA" id="ARBA00023125"/>
    </source>
</evidence>
<reference evidence="4 5" key="1">
    <citation type="submission" date="2019-06" db="EMBL/GenBank/DDBJ databases">
        <title>Sequencing the genomes of 1000 actinobacteria strains.</title>
        <authorList>
            <person name="Klenk H.-P."/>
        </authorList>
    </citation>
    <scope>NUCLEOTIDE SEQUENCE [LARGE SCALE GENOMIC DNA]</scope>
    <source>
        <strain evidence="4 5">DSM 43186</strain>
    </source>
</reference>
<keyword evidence="5" id="KW-1185">Reference proteome</keyword>
<dbReference type="PROSITE" id="PS01081">
    <property type="entry name" value="HTH_TETR_1"/>
    <property type="match status" value="1"/>
</dbReference>
<dbReference type="SUPFAM" id="SSF46689">
    <property type="entry name" value="Homeodomain-like"/>
    <property type="match status" value="1"/>
</dbReference>
<dbReference type="InterPro" id="IPR001647">
    <property type="entry name" value="HTH_TetR"/>
</dbReference>
<feature type="domain" description="HTH tetR-type" evidence="3">
    <location>
        <begin position="19"/>
        <end position="79"/>
    </location>
</feature>
<dbReference type="PRINTS" id="PR00455">
    <property type="entry name" value="HTHTETR"/>
</dbReference>
<dbReference type="PANTHER" id="PTHR30055:SF235">
    <property type="entry name" value="TRANSCRIPTIONAL REGULATORY PROTEIN"/>
    <property type="match status" value="1"/>
</dbReference>
<protein>
    <submittedName>
        <fullName evidence="4">TetR family transcriptional regulator</fullName>
    </submittedName>
</protein>
<dbReference type="Gene3D" id="1.10.357.10">
    <property type="entry name" value="Tetracycline Repressor, domain 2"/>
    <property type="match status" value="1"/>
</dbReference>
<dbReference type="PROSITE" id="PS50977">
    <property type="entry name" value="HTH_TETR_2"/>
    <property type="match status" value="1"/>
</dbReference>
<dbReference type="OrthoDB" id="3210235at2"/>
<accession>A0A543IZQ2</accession>
<dbReference type="PANTHER" id="PTHR30055">
    <property type="entry name" value="HTH-TYPE TRANSCRIPTIONAL REGULATOR RUTR"/>
    <property type="match status" value="1"/>
</dbReference>
<name>A0A543IZQ2_9ACTN</name>
<proteinExistence type="predicted"/>
<dbReference type="SUPFAM" id="SSF48498">
    <property type="entry name" value="Tetracyclin repressor-like, C-terminal domain"/>
    <property type="match status" value="1"/>
</dbReference>
<dbReference type="Proteomes" id="UP000319213">
    <property type="component" value="Unassembled WGS sequence"/>
</dbReference>
<dbReference type="EMBL" id="VFPQ01000001">
    <property type="protein sequence ID" value="TQM76041.1"/>
    <property type="molecule type" value="Genomic_DNA"/>
</dbReference>
<comment type="caution">
    <text evidence="4">The sequence shown here is derived from an EMBL/GenBank/DDBJ whole genome shotgun (WGS) entry which is preliminary data.</text>
</comment>
<evidence type="ECO:0000256" key="2">
    <source>
        <dbReference type="PROSITE-ProRule" id="PRU00335"/>
    </source>
</evidence>
<dbReference type="InterPro" id="IPR023772">
    <property type="entry name" value="DNA-bd_HTH_TetR-type_CS"/>
</dbReference>
<dbReference type="Pfam" id="PF00440">
    <property type="entry name" value="TetR_N"/>
    <property type="match status" value="1"/>
</dbReference>
<organism evidence="4 5">
    <name type="scientific">Thermopolyspora flexuosa</name>
    <dbReference type="NCBI Taxonomy" id="103836"/>
    <lineage>
        <taxon>Bacteria</taxon>
        <taxon>Bacillati</taxon>
        <taxon>Actinomycetota</taxon>
        <taxon>Actinomycetes</taxon>
        <taxon>Streptosporangiales</taxon>
        <taxon>Streptosporangiaceae</taxon>
        <taxon>Thermopolyspora</taxon>
    </lineage>
</organism>
<dbReference type="GO" id="GO:0000976">
    <property type="term" value="F:transcription cis-regulatory region binding"/>
    <property type="evidence" value="ECO:0007669"/>
    <property type="project" value="TreeGrafter"/>
</dbReference>
<dbReference type="InterPro" id="IPR050109">
    <property type="entry name" value="HTH-type_TetR-like_transc_reg"/>
</dbReference>
<evidence type="ECO:0000313" key="5">
    <source>
        <dbReference type="Proteomes" id="UP000319213"/>
    </source>
</evidence>